<dbReference type="GO" id="GO:0001228">
    <property type="term" value="F:DNA-binding transcription activator activity, RNA polymerase II-specific"/>
    <property type="evidence" value="ECO:0007669"/>
    <property type="project" value="TreeGrafter"/>
</dbReference>
<organism evidence="5 6">
    <name type="scientific">Absidia repens</name>
    <dbReference type="NCBI Taxonomy" id="90262"/>
    <lineage>
        <taxon>Eukaryota</taxon>
        <taxon>Fungi</taxon>
        <taxon>Fungi incertae sedis</taxon>
        <taxon>Mucoromycota</taxon>
        <taxon>Mucoromycotina</taxon>
        <taxon>Mucoromycetes</taxon>
        <taxon>Mucorales</taxon>
        <taxon>Cunninghamellaceae</taxon>
        <taxon>Absidia</taxon>
    </lineage>
</organism>
<feature type="compositionally biased region" description="Polar residues" evidence="3">
    <location>
        <begin position="381"/>
        <end position="412"/>
    </location>
</feature>
<reference evidence="5 6" key="1">
    <citation type="submission" date="2016-07" db="EMBL/GenBank/DDBJ databases">
        <title>Pervasive Adenine N6-methylation of Active Genes in Fungi.</title>
        <authorList>
            <consortium name="DOE Joint Genome Institute"/>
            <person name="Mondo S.J."/>
            <person name="Dannebaum R.O."/>
            <person name="Kuo R.C."/>
            <person name="Labutti K."/>
            <person name="Haridas S."/>
            <person name="Kuo A."/>
            <person name="Salamov A."/>
            <person name="Ahrendt S.R."/>
            <person name="Lipzen A."/>
            <person name="Sullivan W."/>
            <person name="Andreopoulos W.B."/>
            <person name="Clum A."/>
            <person name="Lindquist E."/>
            <person name="Daum C."/>
            <person name="Ramamoorthy G.K."/>
            <person name="Gryganskyi A."/>
            <person name="Culley D."/>
            <person name="Magnuson J.K."/>
            <person name="James T.Y."/>
            <person name="O'Malley M.A."/>
            <person name="Stajich J.E."/>
            <person name="Spatafora J.W."/>
            <person name="Visel A."/>
            <person name="Grigoriev I.V."/>
        </authorList>
    </citation>
    <scope>NUCLEOTIDE SEQUENCE [LARGE SCALE GENOMIC DNA]</scope>
    <source>
        <strain evidence="5 6">NRRL 1336</strain>
    </source>
</reference>
<keyword evidence="6" id="KW-1185">Reference proteome</keyword>
<protein>
    <recommendedName>
        <fullName evidence="4">BZIP domain-containing protein</fullName>
    </recommendedName>
</protein>
<feature type="compositionally biased region" description="Polar residues" evidence="3">
    <location>
        <begin position="496"/>
        <end position="508"/>
    </location>
</feature>
<feature type="region of interest" description="Disordered" evidence="3">
    <location>
        <begin position="496"/>
        <end position="527"/>
    </location>
</feature>
<dbReference type="PANTHER" id="PTHR40621">
    <property type="entry name" value="TRANSCRIPTION FACTOR KAPC-RELATED"/>
    <property type="match status" value="1"/>
</dbReference>
<name>A0A1X2IV49_9FUNG</name>
<feature type="compositionally biased region" description="Polar residues" evidence="3">
    <location>
        <begin position="10"/>
        <end position="21"/>
    </location>
</feature>
<dbReference type="STRING" id="90262.A0A1X2IV49"/>
<accession>A0A1X2IV49</accession>
<dbReference type="GO" id="GO:0000976">
    <property type="term" value="F:transcription cis-regulatory region binding"/>
    <property type="evidence" value="ECO:0007669"/>
    <property type="project" value="InterPro"/>
</dbReference>
<dbReference type="GO" id="GO:0090575">
    <property type="term" value="C:RNA polymerase II transcription regulator complex"/>
    <property type="evidence" value="ECO:0007669"/>
    <property type="project" value="TreeGrafter"/>
</dbReference>
<dbReference type="Gene3D" id="1.20.5.170">
    <property type="match status" value="1"/>
</dbReference>
<feature type="region of interest" description="Disordered" evidence="3">
    <location>
        <begin position="151"/>
        <end position="228"/>
    </location>
</feature>
<evidence type="ECO:0000313" key="6">
    <source>
        <dbReference type="Proteomes" id="UP000193560"/>
    </source>
</evidence>
<feature type="domain" description="BZIP" evidence="4">
    <location>
        <begin position="45"/>
        <end position="96"/>
    </location>
</feature>
<dbReference type="InterPro" id="IPR050936">
    <property type="entry name" value="AP-1-like"/>
</dbReference>
<evidence type="ECO:0000256" key="2">
    <source>
        <dbReference type="ARBA" id="ARBA00023242"/>
    </source>
</evidence>
<dbReference type="CDD" id="cd14688">
    <property type="entry name" value="bZIP_YAP"/>
    <property type="match status" value="1"/>
</dbReference>
<feature type="compositionally biased region" description="Polar residues" evidence="3">
    <location>
        <begin position="160"/>
        <end position="169"/>
    </location>
</feature>
<dbReference type="PROSITE" id="PS00036">
    <property type="entry name" value="BZIP_BASIC"/>
    <property type="match status" value="1"/>
</dbReference>
<comment type="subcellular location">
    <subcellularLocation>
        <location evidence="1">Nucleus</location>
    </subcellularLocation>
</comment>
<feature type="compositionally biased region" description="Basic and acidic residues" evidence="3">
    <location>
        <begin position="55"/>
        <end position="64"/>
    </location>
</feature>
<evidence type="ECO:0000256" key="1">
    <source>
        <dbReference type="ARBA" id="ARBA00004123"/>
    </source>
</evidence>
<dbReference type="InterPro" id="IPR004827">
    <property type="entry name" value="bZIP"/>
</dbReference>
<dbReference type="SUPFAM" id="SSF57959">
    <property type="entry name" value="Leucine zipper domain"/>
    <property type="match status" value="1"/>
</dbReference>
<dbReference type="SMART" id="SM00338">
    <property type="entry name" value="BRLZ"/>
    <property type="match status" value="1"/>
</dbReference>
<feature type="compositionally biased region" description="Basic and acidic residues" evidence="3">
    <location>
        <begin position="413"/>
        <end position="426"/>
    </location>
</feature>
<feature type="compositionally biased region" description="Low complexity" evidence="3">
    <location>
        <begin position="509"/>
        <end position="519"/>
    </location>
</feature>
<dbReference type="OrthoDB" id="2593073at2759"/>
<comment type="caution">
    <text evidence="5">The sequence shown here is derived from an EMBL/GenBank/DDBJ whole genome shotgun (WGS) entry which is preliminary data.</text>
</comment>
<feature type="compositionally biased region" description="Polar residues" evidence="3">
    <location>
        <begin position="442"/>
        <end position="455"/>
    </location>
</feature>
<dbReference type="EMBL" id="MCGE01000004">
    <property type="protein sequence ID" value="ORZ22664.1"/>
    <property type="molecule type" value="Genomic_DNA"/>
</dbReference>
<gene>
    <name evidence="5" type="ORF">BCR42DRAFT_406727</name>
</gene>
<feature type="compositionally biased region" description="Low complexity" evidence="3">
    <location>
        <begin position="193"/>
        <end position="210"/>
    </location>
</feature>
<dbReference type="Pfam" id="PF00170">
    <property type="entry name" value="bZIP_1"/>
    <property type="match status" value="1"/>
</dbReference>
<sequence>MDEQMDTETDSTQSHTISPATHTDKPQKIRKKPGRKPNPASPAVRKAQNRAAQRAFRERKEQHMKELEVDTKRLIQERDQYYKESQQLSKENDILKCENWYLKGIVLSLQLVCFKSKLRIPKHTPHIDEKARRVMSNTTPPSIAAHLNDLEQPASHDSRQSASPSSNDNNNHDGNCESSLKYSQVDHHRSSRSRTNSTTTATTRTIETSSNDNTSSNIEDSGDADGDVELTQPVMLNNHSDSSVSNNMAAIQALRFRLRIQSALFRENAAPYSAKPSALQMAVPHDARIDLIPTVHMRDRMILFRDQFDLEDCLRLLINEAVFHGGNPSVAANWELPAIFFEKYWYLTTDYTMERTSQRWRQIKNMFNDDPTLAPTPSPQAPENRSPSTASMSPIPSSDFSHQGTFSTANEIKSSEESHHRPRQEDLSSYYLHQSEAHHQQQHWSPSGHIDQNGSINANRRVKGIDSSTFSPRQQSLIATDHDILALMTPAPSTNIGPQYLPVNQQQGHSTPSDSSSSFRDIHHSPDNYTCFGNHPNTQPQPPLPIPLPPSSIHDGDFVFHNDPADVAQQQDIQNLLHQSQQPQQQQQHSSQPQWTHLYSFMDL</sequence>
<dbReference type="Proteomes" id="UP000193560">
    <property type="component" value="Unassembled WGS sequence"/>
</dbReference>
<keyword evidence="2" id="KW-0539">Nucleus</keyword>
<proteinExistence type="predicted"/>
<dbReference type="AlphaFoldDB" id="A0A1X2IV49"/>
<feature type="region of interest" description="Disordered" evidence="3">
    <location>
        <begin position="367"/>
        <end position="455"/>
    </location>
</feature>
<evidence type="ECO:0000259" key="4">
    <source>
        <dbReference type="PROSITE" id="PS50217"/>
    </source>
</evidence>
<evidence type="ECO:0000313" key="5">
    <source>
        <dbReference type="EMBL" id="ORZ22664.1"/>
    </source>
</evidence>
<evidence type="ECO:0000256" key="3">
    <source>
        <dbReference type="SAM" id="MobiDB-lite"/>
    </source>
</evidence>
<dbReference type="PANTHER" id="PTHR40621:SF6">
    <property type="entry name" value="AP-1-LIKE TRANSCRIPTION FACTOR YAP1-RELATED"/>
    <property type="match status" value="1"/>
</dbReference>
<dbReference type="PROSITE" id="PS50217">
    <property type="entry name" value="BZIP"/>
    <property type="match status" value="1"/>
</dbReference>
<dbReference type="InterPro" id="IPR046347">
    <property type="entry name" value="bZIP_sf"/>
</dbReference>
<feature type="region of interest" description="Disordered" evidence="3">
    <location>
        <begin position="1"/>
        <end position="64"/>
    </location>
</feature>